<name>A0A1F8FV97_9BACT</name>
<evidence type="ECO:0000313" key="1">
    <source>
        <dbReference type="EMBL" id="OGN16366.1"/>
    </source>
</evidence>
<dbReference type="EMBL" id="MGJY01000013">
    <property type="protein sequence ID" value="OGN16366.1"/>
    <property type="molecule type" value="Genomic_DNA"/>
</dbReference>
<proteinExistence type="predicted"/>
<dbReference type="Proteomes" id="UP000177796">
    <property type="component" value="Unassembled WGS sequence"/>
</dbReference>
<evidence type="ECO:0000313" key="2">
    <source>
        <dbReference type="Proteomes" id="UP000177796"/>
    </source>
</evidence>
<dbReference type="AlphaFoldDB" id="A0A1F8FV97"/>
<accession>A0A1F8FV97</accession>
<reference evidence="1 2" key="1">
    <citation type="journal article" date="2016" name="Nat. Commun.">
        <title>Thousands of microbial genomes shed light on interconnected biogeochemical processes in an aquifer system.</title>
        <authorList>
            <person name="Anantharaman K."/>
            <person name="Brown C.T."/>
            <person name="Hug L.A."/>
            <person name="Sharon I."/>
            <person name="Castelle C.J."/>
            <person name="Probst A.J."/>
            <person name="Thomas B.C."/>
            <person name="Singh A."/>
            <person name="Wilkins M.J."/>
            <person name="Karaoz U."/>
            <person name="Brodie E.L."/>
            <person name="Williams K.H."/>
            <person name="Hubbard S.S."/>
            <person name="Banfield J.F."/>
        </authorList>
    </citation>
    <scope>NUCLEOTIDE SEQUENCE [LARGE SCALE GENOMIC DNA]</scope>
</reference>
<organism evidence="1 2">
    <name type="scientific">Candidatus Yanofskybacteria bacterium RIFCSPHIGHO2_02_FULL_46_19</name>
    <dbReference type="NCBI Taxonomy" id="1802684"/>
    <lineage>
        <taxon>Bacteria</taxon>
        <taxon>Candidatus Yanofskyibacteriota</taxon>
    </lineage>
</organism>
<sequence>MLPITLAIVRSPNSSNVSLKKASQTKKAVLLNISVRSEVIRNASLTRLEKSRDFSSLFYFDKISVVKLISNS</sequence>
<comment type="caution">
    <text evidence="1">The sequence shown here is derived from an EMBL/GenBank/DDBJ whole genome shotgun (WGS) entry which is preliminary data.</text>
</comment>
<protein>
    <submittedName>
        <fullName evidence="1">Uncharacterized protein</fullName>
    </submittedName>
</protein>
<gene>
    <name evidence="1" type="ORF">A3C81_02805</name>
</gene>